<evidence type="ECO:0000313" key="4">
    <source>
        <dbReference type="Proteomes" id="UP000095658"/>
    </source>
</evidence>
<comment type="caution">
    <text evidence="3">The sequence shown here is derived from an EMBL/GenBank/DDBJ whole genome shotgun (WGS) entry which is preliminary data.</text>
</comment>
<feature type="region of interest" description="Disordered" evidence="1">
    <location>
        <begin position="26"/>
        <end position="65"/>
    </location>
</feature>
<dbReference type="EMBL" id="MAMP01000006">
    <property type="protein sequence ID" value="OES46033.1"/>
    <property type="molecule type" value="Genomic_DNA"/>
</dbReference>
<feature type="signal peptide" evidence="2">
    <location>
        <begin position="1"/>
        <end position="20"/>
    </location>
</feature>
<keyword evidence="4" id="KW-1185">Reference proteome</keyword>
<name>A0A1E7DSG7_9BACI</name>
<dbReference type="PROSITE" id="PS51257">
    <property type="entry name" value="PROKAR_LIPOPROTEIN"/>
    <property type="match status" value="1"/>
</dbReference>
<dbReference type="InterPro" id="IPR032710">
    <property type="entry name" value="NTF2-like_dom_sf"/>
</dbReference>
<accession>A0A1E7DSG7</accession>
<keyword evidence="2" id="KW-0732">Signal</keyword>
<feature type="chain" id="PRO_5039098720" description="DUF4440 domain-containing protein" evidence="2">
    <location>
        <begin position="21"/>
        <end position="186"/>
    </location>
</feature>
<dbReference type="SUPFAM" id="SSF54427">
    <property type="entry name" value="NTF2-like"/>
    <property type="match status" value="1"/>
</dbReference>
<sequence length="186" mass="20598">MTYKWVSALLLMGAMLGACGEEESNQAANSALDGETQGSTQETHTAEEEKAGGTTVKAPIEEAENVPAEEREAILAALNRQIQSFNEKDIDAYMATISKTPESFDYKEEKAYIEKVFQTFDATMTPVNTTIIQYDEDQMTANVFMNMESTSKDLSSGKEVSQTTRQIMVFQKEAGGWKQVSLFAME</sequence>
<dbReference type="Proteomes" id="UP000095658">
    <property type="component" value="Unassembled WGS sequence"/>
</dbReference>
<organism evidence="3 4">
    <name type="scientific">Domibacillus iocasae</name>
    <dbReference type="NCBI Taxonomy" id="1714016"/>
    <lineage>
        <taxon>Bacteria</taxon>
        <taxon>Bacillati</taxon>
        <taxon>Bacillota</taxon>
        <taxon>Bacilli</taxon>
        <taxon>Bacillales</taxon>
        <taxon>Bacillaceae</taxon>
        <taxon>Domibacillus</taxon>
    </lineage>
</organism>
<evidence type="ECO:0008006" key="5">
    <source>
        <dbReference type="Google" id="ProtNLM"/>
    </source>
</evidence>
<gene>
    <name evidence="3" type="ORF">BA724_15695</name>
</gene>
<evidence type="ECO:0000256" key="1">
    <source>
        <dbReference type="SAM" id="MobiDB-lite"/>
    </source>
</evidence>
<reference evidence="3 4" key="1">
    <citation type="submission" date="2016-06" db="EMBL/GenBank/DDBJ databases">
        <title>Domibacillus iocasae genome sequencing.</title>
        <authorList>
            <person name="Verma A."/>
            <person name="Pal Y."/>
            <person name="Ojha A.K."/>
            <person name="Krishnamurthi S."/>
        </authorList>
    </citation>
    <scope>NUCLEOTIDE SEQUENCE [LARGE SCALE GENOMIC DNA]</scope>
    <source>
        <strain evidence="3 4">DSM 29979</strain>
    </source>
</reference>
<dbReference type="STRING" id="1714016.BA724_15695"/>
<protein>
    <recommendedName>
        <fullName evidence="5">DUF4440 domain-containing protein</fullName>
    </recommendedName>
</protein>
<dbReference type="RefSeq" id="WP_069937191.1">
    <property type="nucleotide sequence ID" value="NZ_MAMP01000006.1"/>
</dbReference>
<dbReference type="OrthoDB" id="2839093at2"/>
<dbReference type="AlphaFoldDB" id="A0A1E7DSG7"/>
<dbReference type="Gene3D" id="3.10.450.50">
    <property type="match status" value="1"/>
</dbReference>
<proteinExistence type="predicted"/>
<evidence type="ECO:0000313" key="3">
    <source>
        <dbReference type="EMBL" id="OES46033.1"/>
    </source>
</evidence>
<evidence type="ECO:0000256" key="2">
    <source>
        <dbReference type="SAM" id="SignalP"/>
    </source>
</evidence>